<comment type="caution">
    <text evidence="2">The sequence shown here is derived from an EMBL/GenBank/DDBJ whole genome shotgun (WGS) entry which is preliminary data.</text>
</comment>
<feature type="domain" description="Biotin-protein ligase N-terminal" evidence="1">
    <location>
        <begin position="56"/>
        <end position="100"/>
    </location>
</feature>
<dbReference type="AlphaFoldDB" id="A0A953SHU7"/>
<dbReference type="Proteomes" id="UP000705867">
    <property type="component" value="Unassembled WGS sequence"/>
</dbReference>
<dbReference type="SUPFAM" id="SSF52317">
    <property type="entry name" value="Class I glutamine amidotransferase-like"/>
    <property type="match status" value="1"/>
</dbReference>
<evidence type="ECO:0000259" key="1">
    <source>
        <dbReference type="Pfam" id="PF09825"/>
    </source>
</evidence>
<reference evidence="2" key="2">
    <citation type="submission" date="2021-08" db="EMBL/GenBank/DDBJ databases">
        <authorList>
            <person name="Dalcin Martins P."/>
        </authorList>
    </citation>
    <scope>NUCLEOTIDE SEQUENCE</scope>
    <source>
        <strain evidence="2">MAG_39</strain>
    </source>
</reference>
<accession>A0A953SHU7</accession>
<dbReference type="Pfam" id="PF09825">
    <property type="entry name" value="BPL_N"/>
    <property type="match status" value="1"/>
</dbReference>
<name>A0A953SHU7_9BACT</name>
<evidence type="ECO:0000313" key="2">
    <source>
        <dbReference type="EMBL" id="MBZ0158248.1"/>
    </source>
</evidence>
<reference evidence="2" key="1">
    <citation type="journal article" date="2021" name="bioRxiv">
        <title>Unraveling nitrogen, sulfur and carbon metabolic pathways and microbial community transcriptional responses to substrate deprivation and toxicity stresses in a bioreactor mimicking anoxic brackish coastal sediment conditions.</title>
        <authorList>
            <person name="Martins P.D."/>
            <person name="Echeveste M.J."/>
            <person name="Arshad A."/>
            <person name="Kurth J."/>
            <person name="Ouboter H."/>
            <person name="Jetten M.S.M."/>
            <person name="Welte C.U."/>
        </authorList>
    </citation>
    <scope>NUCLEOTIDE SEQUENCE</scope>
    <source>
        <strain evidence="2">MAG_39</strain>
    </source>
</reference>
<dbReference type="Gene3D" id="3.40.50.880">
    <property type="match status" value="1"/>
</dbReference>
<proteinExistence type="predicted"/>
<sequence>MCPTASTNTLPGKAALLWDESFLWGLMACKALQDARLPFDLIRSEDIREGRLGEYRLLFVPGGWASNKIKALGDGGVAAIRDFVHGGGRYLGFCGGAGLATRDGIGLLPVRRKPTRERVPSFSGRVRLSLSGHPIWRNVAEPVFHAWWPSQFIAEDPGLQVLAAYGEALPDAFSSDVNVGDTEQFGSWAELEALYQINLDPRRMHDDPVVVEGAFGEGRVILSLIHFDTPDDERGTAVLRSLWEYLLGAPGAHAEAGSAHGHPAPECIGQEEAAARKAQADRLGSLVRDLEASVDGLISLGMRNFLWFRRNALLFQWRRGVRGLEYCTLFMMTKEIAELVRRGSHTWDIDESACITDRAEKVKGILLPFVGKAERLLVLERHALQSGHITYEKCDDSIIKEMRGELFSTSKSHGGMFKELIDAIDALLFSLLKSCG</sequence>
<organism evidence="2 3">
    <name type="scientific">Candidatus Nitrobium versatile</name>
    <dbReference type="NCBI Taxonomy" id="2884831"/>
    <lineage>
        <taxon>Bacteria</taxon>
        <taxon>Pseudomonadati</taxon>
        <taxon>Nitrospirota</taxon>
        <taxon>Nitrospiria</taxon>
        <taxon>Nitrospirales</taxon>
        <taxon>Nitrospiraceae</taxon>
        <taxon>Candidatus Nitrobium</taxon>
    </lineage>
</organism>
<protein>
    <recommendedName>
        <fullName evidence="1">Biotin-protein ligase N-terminal domain-containing protein</fullName>
    </recommendedName>
</protein>
<dbReference type="InterPro" id="IPR029062">
    <property type="entry name" value="Class_I_gatase-like"/>
</dbReference>
<evidence type="ECO:0000313" key="3">
    <source>
        <dbReference type="Proteomes" id="UP000705867"/>
    </source>
</evidence>
<dbReference type="EMBL" id="JAIOIV010000145">
    <property type="protein sequence ID" value="MBZ0158248.1"/>
    <property type="molecule type" value="Genomic_DNA"/>
</dbReference>
<dbReference type="InterPro" id="IPR019197">
    <property type="entry name" value="Biotin-prot_ligase_N"/>
</dbReference>
<gene>
    <name evidence="2" type="ORF">K8I29_18795</name>
</gene>